<dbReference type="RefSeq" id="WP_209402446.1">
    <property type="nucleotide sequence ID" value="NZ_JAGIYQ010000002.1"/>
</dbReference>
<accession>A0A940SIT6</accession>
<gene>
    <name evidence="1" type="ORF">J5Y03_03130</name>
</gene>
<evidence type="ECO:0008006" key="3">
    <source>
        <dbReference type="Google" id="ProtNLM"/>
    </source>
</evidence>
<keyword evidence="2" id="KW-1185">Reference proteome</keyword>
<dbReference type="AlphaFoldDB" id="A0A940SIT6"/>
<comment type="caution">
    <text evidence="1">The sequence shown here is derived from an EMBL/GenBank/DDBJ whole genome shotgun (WGS) entry which is preliminary data.</text>
</comment>
<dbReference type="Proteomes" id="UP000682134">
    <property type="component" value="Unassembled WGS sequence"/>
</dbReference>
<sequence>MTLEELRVKFLDVKSYEPVNLNQLMDFLQYFYIKGEISVNNYRTLIQTLELSGASKPAYITEISQNVEVF</sequence>
<organism evidence="1 2">
    <name type="scientific">Gottfriedia endophytica</name>
    <dbReference type="NCBI Taxonomy" id="2820819"/>
    <lineage>
        <taxon>Bacteria</taxon>
        <taxon>Bacillati</taxon>
        <taxon>Bacillota</taxon>
        <taxon>Bacilli</taxon>
        <taxon>Bacillales</taxon>
        <taxon>Bacillaceae</taxon>
        <taxon>Gottfriedia</taxon>
    </lineage>
</organism>
<proteinExistence type="predicted"/>
<name>A0A940SIT6_9BACI</name>
<dbReference type="EMBL" id="JAGIYQ010000002">
    <property type="protein sequence ID" value="MBP0724174.1"/>
    <property type="molecule type" value="Genomic_DNA"/>
</dbReference>
<reference evidence="1" key="1">
    <citation type="submission" date="2021-04" db="EMBL/GenBank/DDBJ databases">
        <title>Genome seq and assembly of Bacillus sp.</title>
        <authorList>
            <person name="Chhetri G."/>
        </authorList>
    </citation>
    <scope>NUCLEOTIDE SEQUENCE</scope>
    <source>
        <strain evidence="1">RG28</strain>
    </source>
</reference>
<evidence type="ECO:0000313" key="2">
    <source>
        <dbReference type="Proteomes" id="UP000682134"/>
    </source>
</evidence>
<evidence type="ECO:0000313" key="1">
    <source>
        <dbReference type="EMBL" id="MBP0724174.1"/>
    </source>
</evidence>
<dbReference type="Pfam" id="PF14178">
    <property type="entry name" value="YppF"/>
    <property type="match status" value="1"/>
</dbReference>
<protein>
    <recommendedName>
        <fullName evidence="3">YppF-like protein</fullName>
    </recommendedName>
</protein>
<dbReference type="InterPro" id="IPR025553">
    <property type="entry name" value="YppF"/>
</dbReference>